<dbReference type="EMBL" id="JACOFX010000001">
    <property type="protein sequence ID" value="MBC3906180.1"/>
    <property type="molecule type" value="Genomic_DNA"/>
</dbReference>
<keyword evidence="3" id="KW-1185">Reference proteome</keyword>
<name>A0ABR6Z328_9BURK</name>
<keyword evidence="1" id="KW-0472">Membrane</keyword>
<dbReference type="Proteomes" id="UP000646911">
    <property type="component" value="Unassembled WGS sequence"/>
</dbReference>
<evidence type="ECO:0000313" key="3">
    <source>
        <dbReference type="Proteomes" id="UP000646911"/>
    </source>
</evidence>
<organism evidence="2 3">
    <name type="scientific">Undibacterium umbellatum</name>
    <dbReference type="NCBI Taxonomy" id="2762300"/>
    <lineage>
        <taxon>Bacteria</taxon>
        <taxon>Pseudomonadati</taxon>
        <taxon>Pseudomonadota</taxon>
        <taxon>Betaproteobacteria</taxon>
        <taxon>Burkholderiales</taxon>
        <taxon>Oxalobacteraceae</taxon>
        <taxon>Undibacterium</taxon>
    </lineage>
</organism>
<dbReference type="RefSeq" id="WP_222616359.1">
    <property type="nucleotide sequence ID" value="NZ_JACOFX010000001.1"/>
</dbReference>
<reference evidence="2 3" key="1">
    <citation type="submission" date="2020-08" db="EMBL/GenBank/DDBJ databases">
        <title>Novel species isolated from subtropical streams in China.</title>
        <authorList>
            <person name="Lu H."/>
        </authorList>
    </citation>
    <scope>NUCLEOTIDE SEQUENCE [LARGE SCALE GENOMIC DNA]</scope>
    <source>
        <strain evidence="2 3">NL8W</strain>
    </source>
</reference>
<keyword evidence="1" id="KW-1133">Transmembrane helix</keyword>
<feature type="transmembrane region" description="Helical" evidence="1">
    <location>
        <begin position="15"/>
        <end position="37"/>
    </location>
</feature>
<evidence type="ECO:0000313" key="2">
    <source>
        <dbReference type="EMBL" id="MBC3906180.1"/>
    </source>
</evidence>
<comment type="caution">
    <text evidence="2">The sequence shown here is derived from an EMBL/GenBank/DDBJ whole genome shotgun (WGS) entry which is preliminary data.</text>
</comment>
<proteinExistence type="predicted"/>
<sequence>MQLNKIDMAKNNSNFGVTLVISLVAIIGFGIASFSIFPNVLAKIGKDATDAEQYAARVSAQIKDTKECSKYKEQLKDLGKSAQTINGGFTYRVVEVKNEVNKAGCNK</sequence>
<accession>A0ABR6Z328</accession>
<keyword evidence="1" id="KW-0812">Transmembrane</keyword>
<protein>
    <submittedName>
        <fullName evidence="2">Uncharacterized protein</fullName>
    </submittedName>
</protein>
<gene>
    <name evidence="2" type="ORF">H8L47_01230</name>
</gene>
<evidence type="ECO:0000256" key="1">
    <source>
        <dbReference type="SAM" id="Phobius"/>
    </source>
</evidence>